<dbReference type="NCBIfam" id="TIGR02595">
    <property type="entry name" value="PEP_CTERM"/>
    <property type="match status" value="1"/>
</dbReference>
<feature type="signal peptide" evidence="1">
    <location>
        <begin position="1"/>
        <end position="27"/>
    </location>
</feature>
<keyword evidence="4" id="KW-1185">Reference proteome</keyword>
<gene>
    <name evidence="3" type="ORF">SAMN05216552_101599</name>
</gene>
<organism evidence="3 4">
    <name type="scientific">Pseudoduganella namucuonensis</name>
    <dbReference type="NCBI Taxonomy" id="1035707"/>
    <lineage>
        <taxon>Bacteria</taxon>
        <taxon>Pseudomonadati</taxon>
        <taxon>Pseudomonadota</taxon>
        <taxon>Betaproteobacteria</taxon>
        <taxon>Burkholderiales</taxon>
        <taxon>Oxalobacteraceae</taxon>
        <taxon>Telluria group</taxon>
        <taxon>Pseudoduganella</taxon>
    </lineage>
</organism>
<evidence type="ECO:0000256" key="1">
    <source>
        <dbReference type="SAM" id="SignalP"/>
    </source>
</evidence>
<dbReference type="Pfam" id="PF07589">
    <property type="entry name" value="PEP-CTERM"/>
    <property type="match status" value="1"/>
</dbReference>
<feature type="chain" id="PRO_5011757306" evidence="1">
    <location>
        <begin position="28"/>
        <end position="184"/>
    </location>
</feature>
<evidence type="ECO:0000259" key="2">
    <source>
        <dbReference type="Pfam" id="PF07589"/>
    </source>
</evidence>
<name>A0A1I7K8K3_9BURK</name>
<feature type="domain" description="Ice-binding protein C-terminal" evidence="2">
    <location>
        <begin position="154"/>
        <end position="178"/>
    </location>
</feature>
<dbReference type="NCBIfam" id="NF038126">
    <property type="entry name" value="PEP_CTERM_FxDxF"/>
    <property type="match status" value="1"/>
</dbReference>
<proteinExistence type="predicted"/>
<dbReference type="STRING" id="1035707.SAMN05216552_101599"/>
<sequence length="184" mass="18677">MTKTLFSKATASLLLSAGLLASQAASADVLVFDESGNATFGVTHTDAGSYTDEFLFSVAAESEGWASGTAIAGKTLVGASRLFNYGLTSIGFFQVNADSTRTLLGTGFSGGGTADFFPAGKLTAGNYGFTVQGQTTLNGLGGSYAGNLNLVTAPVPEPASYGMLAAGLGMLAFTARRKKNEKLG</sequence>
<dbReference type="EMBL" id="FPBO01000015">
    <property type="protein sequence ID" value="SFU93783.1"/>
    <property type="molecule type" value="Genomic_DNA"/>
</dbReference>
<protein>
    <submittedName>
        <fullName evidence="3">VPLPA-CTERM protein sorting domain-containing protein</fullName>
    </submittedName>
</protein>
<dbReference type="AlphaFoldDB" id="A0A1I7K8K3"/>
<dbReference type="InterPro" id="IPR013424">
    <property type="entry name" value="Ice-binding_C"/>
</dbReference>
<reference evidence="4" key="1">
    <citation type="submission" date="2016-10" db="EMBL/GenBank/DDBJ databases">
        <authorList>
            <person name="Varghese N."/>
            <person name="Submissions S."/>
        </authorList>
    </citation>
    <scope>NUCLEOTIDE SEQUENCE [LARGE SCALE GENOMIC DNA]</scope>
    <source>
        <strain evidence="4">CGMCC 1.11014</strain>
    </source>
</reference>
<accession>A0A1I7K8K3</accession>
<evidence type="ECO:0000313" key="3">
    <source>
        <dbReference type="EMBL" id="SFU93783.1"/>
    </source>
</evidence>
<dbReference type="RefSeq" id="WP_177307277.1">
    <property type="nucleotide sequence ID" value="NZ_FPBO01000015.1"/>
</dbReference>
<keyword evidence="1" id="KW-0732">Signal</keyword>
<dbReference type="Proteomes" id="UP000199391">
    <property type="component" value="Unassembled WGS sequence"/>
</dbReference>
<evidence type="ECO:0000313" key="4">
    <source>
        <dbReference type="Proteomes" id="UP000199391"/>
    </source>
</evidence>